<feature type="transmembrane region" description="Helical" evidence="1">
    <location>
        <begin position="62"/>
        <end position="79"/>
    </location>
</feature>
<evidence type="ECO:0000313" key="2">
    <source>
        <dbReference type="EMBL" id="OGF83133.1"/>
    </source>
</evidence>
<gene>
    <name evidence="2" type="ORF">A3B18_01655</name>
</gene>
<keyword evidence="1" id="KW-1133">Transmembrane helix</keyword>
<dbReference type="EMBL" id="MFIE01000006">
    <property type="protein sequence ID" value="OGF83133.1"/>
    <property type="molecule type" value="Genomic_DNA"/>
</dbReference>
<accession>A0A1F5X5H3</accession>
<evidence type="ECO:0000313" key="3">
    <source>
        <dbReference type="Proteomes" id="UP000178684"/>
    </source>
</evidence>
<evidence type="ECO:0000256" key="1">
    <source>
        <dbReference type="SAM" id="Phobius"/>
    </source>
</evidence>
<proteinExistence type="predicted"/>
<organism evidence="2 3">
    <name type="scientific">Candidatus Giovannonibacteria bacterium RIFCSPLOWO2_01_FULL_46_13</name>
    <dbReference type="NCBI Taxonomy" id="1798352"/>
    <lineage>
        <taxon>Bacteria</taxon>
        <taxon>Candidatus Giovannoniibacteriota</taxon>
    </lineage>
</organism>
<keyword evidence="1" id="KW-0812">Transmembrane</keyword>
<reference evidence="2 3" key="1">
    <citation type="journal article" date="2016" name="Nat. Commun.">
        <title>Thousands of microbial genomes shed light on interconnected biogeochemical processes in an aquifer system.</title>
        <authorList>
            <person name="Anantharaman K."/>
            <person name="Brown C.T."/>
            <person name="Hug L.A."/>
            <person name="Sharon I."/>
            <person name="Castelle C.J."/>
            <person name="Probst A.J."/>
            <person name="Thomas B.C."/>
            <person name="Singh A."/>
            <person name="Wilkins M.J."/>
            <person name="Karaoz U."/>
            <person name="Brodie E.L."/>
            <person name="Williams K.H."/>
            <person name="Hubbard S.S."/>
            <person name="Banfield J.F."/>
        </authorList>
    </citation>
    <scope>NUCLEOTIDE SEQUENCE [LARGE SCALE GENOMIC DNA]</scope>
</reference>
<protein>
    <submittedName>
        <fullName evidence="2">Uncharacterized protein</fullName>
    </submittedName>
</protein>
<feature type="transmembrane region" description="Helical" evidence="1">
    <location>
        <begin position="20"/>
        <end position="42"/>
    </location>
</feature>
<sequence length="96" mass="11082">MVPGYSAKFVENKNHPILEFLSWGILMLAGLGSLVMSGIFYAILREDIYFFADKHKILQDQVSVLVFLLCGIGFLFYAWKLSPHNKTQRREIEKND</sequence>
<dbReference type="AlphaFoldDB" id="A0A1F5X5H3"/>
<dbReference type="Proteomes" id="UP000178684">
    <property type="component" value="Unassembled WGS sequence"/>
</dbReference>
<name>A0A1F5X5H3_9BACT</name>
<comment type="caution">
    <text evidence="2">The sequence shown here is derived from an EMBL/GenBank/DDBJ whole genome shotgun (WGS) entry which is preliminary data.</text>
</comment>
<keyword evidence="1" id="KW-0472">Membrane</keyword>